<dbReference type="PANTHER" id="PTHR43674:SF2">
    <property type="entry name" value="BETA-UREIDOPROPIONASE"/>
    <property type="match status" value="1"/>
</dbReference>
<keyword evidence="1 3" id="KW-0378">Hydrolase</keyword>
<dbReference type="GO" id="GO:0016787">
    <property type="term" value="F:hydrolase activity"/>
    <property type="evidence" value="ECO:0007669"/>
    <property type="project" value="UniProtKB-KW"/>
</dbReference>
<protein>
    <submittedName>
        <fullName evidence="3">Nitrilase-related carbon-nitrogen hydrolase</fullName>
    </submittedName>
</protein>
<keyword evidence="4" id="KW-1185">Reference proteome</keyword>
<dbReference type="PROSITE" id="PS50263">
    <property type="entry name" value="CN_HYDROLASE"/>
    <property type="match status" value="1"/>
</dbReference>
<evidence type="ECO:0000313" key="4">
    <source>
        <dbReference type="Proteomes" id="UP001594351"/>
    </source>
</evidence>
<dbReference type="SUPFAM" id="SSF56317">
    <property type="entry name" value="Carbon-nitrogen hydrolase"/>
    <property type="match status" value="1"/>
</dbReference>
<evidence type="ECO:0000256" key="1">
    <source>
        <dbReference type="ARBA" id="ARBA00022801"/>
    </source>
</evidence>
<comment type="caution">
    <text evidence="3">The sequence shown here is derived from an EMBL/GenBank/DDBJ whole genome shotgun (WGS) entry which is preliminary data.</text>
</comment>
<reference evidence="3 4" key="1">
    <citation type="submission" date="2024-09" db="EMBL/GenBank/DDBJ databases">
        <title>Laminarin stimulates single cell rates of sulfate reduction while oxygen inhibits transcriptomic activity in coastal marine sediment.</title>
        <authorList>
            <person name="Lindsay M."/>
            <person name="Orcutt B."/>
            <person name="Emerson D."/>
            <person name="Stepanauskas R."/>
            <person name="D'Angelo T."/>
        </authorList>
    </citation>
    <scope>NUCLEOTIDE SEQUENCE [LARGE SCALE GENOMIC DNA]</scope>
    <source>
        <strain evidence="3">SAG AM-311-K15</strain>
    </source>
</reference>
<dbReference type="InterPro" id="IPR003010">
    <property type="entry name" value="C-N_Hydrolase"/>
</dbReference>
<sequence>MKVGYIQNKPQFGRIENNLADIHTMLHEVSVDVLVLPELFASGYLFLDRDELSQYAETPWQGPSTTFLQELTTNLDSIVVGGFAEKCQGKLYNAAALVTPEGQRRIYRKIHLFDQEKFIFDQSDSEFWVETPLGNIGVMICFDWIFPEAARTLALMGADIIAHPSNLVLPHCPEAMKTRALENRVFTITANRIGTDQRDSQSLSFIGNSRIYSPSGEILAASDSDTAEMKGAEISISDARQKKITAHNDVLLDRRPDRYLL</sequence>
<evidence type="ECO:0000259" key="2">
    <source>
        <dbReference type="PROSITE" id="PS50263"/>
    </source>
</evidence>
<proteinExistence type="predicted"/>
<dbReference type="Proteomes" id="UP001594351">
    <property type="component" value="Unassembled WGS sequence"/>
</dbReference>
<dbReference type="Gene3D" id="3.60.110.10">
    <property type="entry name" value="Carbon-nitrogen hydrolase"/>
    <property type="match status" value="1"/>
</dbReference>
<dbReference type="PANTHER" id="PTHR43674">
    <property type="entry name" value="NITRILASE C965.09-RELATED"/>
    <property type="match status" value="1"/>
</dbReference>
<accession>A0ABV6Z4K0</accession>
<dbReference type="Pfam" id="PF00795">
    <property type="entry name" value="CN_hydrolase"/>
    <property type="match status" value="1"/>
</dbReference>
<feature type="domain" description="CN hydrolase" evidence="2">
    <location>
        <begin position="1"/>
        <end position="236"/>
    </location>
</feature>
<gene>
    <name evidence="3" type="ORF">ACFL27_24515</name>
</gene>
<dbReference type="InterPro" id="IPR036526">
    <property type="entry name" value="C-N_Hydrolase_sf"/>
</dbReference>
<evidence type="ECO:0000313" key="3">
    <source>
        <dbReference type="EMBL" id="MFC1853373.1"/>
    </source>
</evidence>
<organism evidence="3 4">
    <name type="scientific">candidate division CSSED10-310 bacterium</name>
    <dbReference type="NCBI Taxonomy" id="2855610"/>
    <lineage>
        <taxon>Bacteria</taxon>
        <taxon>Bacteria division CSSED10-310</taxon>
    </lineage>
</organism>
<dbReference type="EMBL" id="JBHPBY010000485">
    <property type="protein sequence ID" value="MFC1853373.1"/>
    <property type="molecule type" value="Genomic_DNA"/>
</dbReference>
<dbReference type="InterPro" id="IPR050345">
    <property type="entry name" value="Aliph_Amidase/BUP"/>
</dbReference>
<name>A0ABV6Z4K0_UNCC1</name>